<evidence type="ECO:0000256" key="2">
    <source>
        <dbReference type="ARBA" id="ARBA00022737"/>
    </source>
</evidence>
<keyword evidence="2" id="KW-0677">Repeat</keyword>
<keyword evidence="4" id="KW-1185">Reference proteome</keyword>
<dbReference type="EnsemblMetazoa" id="G10575.3">
    <property type="protein sequence ID" value="G10575.3:cds"/>
    <property type="gene ID" value="G10575"/>
</dbReference>
<keyword evidence="1" id="KW-0433">Leucine-rich repeat</keyword>
<dbReference type="Pfam" id="PF13855">
    <property type="entry name" value="LRR_8"/>
    <property type="match status" value="1"/>
</dbReference>
<dbReference type="SUPFAM" id="SSF52058">
    <property type="entry name" value="L domain-like"/>
    <property type="match status" value="1"/>
</dbReference>
<evidence type="ECO:0000256" key="1">
    <source>
        <dbReference type="ARBA" id="ARBA00022614"/>
    </source>
</evidence>
<dbReference type="Gene3D" id="3.80.10.10">
    <property type="entry name" value="Ribonuclease Inhibitor"/>
    <property type="match status" value="1"/>
</dbReference>
<dbReference type="PANTHER" id="PTHR48051:SF62">
    <property type="entry name" value="LEUCINE-RICH REPEAT-CONTAINING PROTEIN 57"/>
    <property type="match status" value="1"/>
</dbReference>
<name>A0A8W8HQ80_MAGGI</name>
<dbReference type="OMA" id="AYMERYT"/>
<protein>
    <recommendedName>
        <fullName evidence="5">Leucine-rich repeat-containing protein 57</fullName>
    </recommendedName>
</protein>
<dbReference type="InterPro" id="IPR050216">
    <property type="entry name" value="LRR_domain-containing"/>
</dbReference>
<dbReference type="SMART" id="SM00369">
    <property type="entry name" value="LRR_TYP"/>
    <property type="match status" value="5"/>
</dbReference>
<dbReference type="SMART" id="SM00364">
    <property type="entry name" value="LRR_BAC"/>
    <property type="match status" value="2"/>
</dbReference>
<accession>A0A8W8HQ80</accession>
<evidence type="ECO:0000313" key="4">
    <source>
        <dbReference type="Proteomes" id="UP000005408"/>
    </source>
</evidence>
<dbReference type="AlphaFoldDB" id="A0A8W8HQ80"/>
<dbReference type="Pfam" id="PF00560">
    <property type="entry name" value="LRR_1"/>
    <property type="match status" value="1"/>
</dbReference>
<dbReference type="EnsemblMetazoa" id="G10575.5">
    <property type="protein sequence ID" value="G10575.5:cds"/>
    <property type="gene ID" value="G10575"/>
</dbReference>
<dbReference type="PRINTS" id="PR00019">
    <property type="entry name" value="LEURICHRPT"/>
</dbReference>
<evidence type="ECO:0008006" key="5">
    <source>
        <dbReference type="Google" id="ProtNLM"/>
    </source>
</evidence>
<dbReference type="PANTHER" id="PTHR48051">
    <property type="match status" value="1"/>
</dbReference>
<sequence length="239" mass="26902">MGNSNVTQHIETAQKTGVCQLCKVGLKEFPKDLEKLTKNLRSLDLTDNKLPDIPPSIGSYKLLKKLVLVRNKIEIIPNEIGNLKGLEHLSLDGNLLTRLPDSMSQLSNLRTLNVSENKLTHFPEAINTLKNLDAVNLSRNKITEIPGSVGTCQAIELNLNQNQISCLSENISQCPRLKVLRLEENCLNISAFTPKILKESKIALFAVEGNVFDMKAFHNLEGYDEYMERFTETKKKNRD</sequence>
<dbReference type="InterPro" id="IPR032675">
    <property type="entry name" value="LRR_dom_sf"/>
</dbReference>
<dbReference type="InterPro" id="IPR003591">
    <property type="entry name" value="Leu-rich_rpt_typical-subtyp"/>
</dbReference>
<dbReference type="Proteomes" id="UP000005408">
    <property type="component" value="Unassembled WGS sequence"/>
</dbReference>
<reference evidence="3" key="1">
    <citation type="submission" date="2022-08" db="UniProtKB">
        <authorList>
            <consortium name="EnsemblMetazoa"/>
        </authorList>
    </citation>
    <scope>IDENTIFICATION</scope>
    <source>
        <strain evidence="3">05x7-T-G4-1.051#20</strain>
    </source>
</reference>
<evidence type="ECO:0000313" key="3">
    <source>
        <dbReference type="EnsemblMetazoa" id="G10575.5:cds"/>
    </source>
</evidence>
<dbReference type="InterPro" id="IPR001611">
    <property type="entry name" value="Leu-rich_rpt"/>
</dbReference>
<dbReference type="OrthoDB" id="1728874at2759"/>
<organism evidence="3 4">
    <name type="scientific">Magallana gigas</name>
    <name type="common">Pacific oyster</name>
    <name type="synonym">Crassostrea gigas</name>
    <dbReference type="NCBI Taxonomy" id="29159"/>
    <lineage>
        <taxon>Eukaryota</taxon>
        <taxon>Metazoa</taxon>
        <taxon>Spiralia</taxon>
        <taxon>Lophotrochozoa</taxon>
        <taxon>Mollusca</taxon>
        <taxon>Bivalvia</taxon>
        <taxon>Autobranchia</taxon>
        <taxon>Pteriomorphia</taxon>
        <taxon>Ostreida</taxon>
        <taxon>Ostreoidea</taxon>
        <taxon>Ostreidae</taxon>
        <taxon>Magallana</taxon>
    </lineage>
</organism>
<dbReference type="GO" id="GO:0005737">
    <property type="term" value="C:cytoplasm"/>
    <property type="evidence" value="ECO:0007669"/>
    <property type="project" value="TreeGrafter"/>
</dbReference>
<dbReference type="PROSITE" id="PS51450">
    <property type="entry name" value="LRR"/>
    <property type="match status" value="4"/>
</dbReference>
<dbReference type="FunFam" id="3.80.10.10:FF:000230">
    <property type="entry name" value="Leucine-rich repeat-containing protein 57"/>
    <property type="match status" value="1"/>
</dbReference>
<proteinExistence type="predicted"/>